<evidence type="ECO:0000256" key="1">
    <source>
        <dbReference type="SAM" id="Phobius"/>
    </source>
</evidence>
<dbReference type="EMBL" id="MKIP01000052">
    <property type="protein sequence ID" value="OLP59509.1"/>
    <property type="molecule type" value="Genomic_DNA"/>
</dbReference>
<protein>
    <submittedName>
        <fullName evidence="3">Photosystem reaction center subunit H</fullName>
    </submittedName>
</protein>
<feature type="domain" description="PRC-barrel" evidence="2">
    <location>
        <begin position="39"/>
        <end position="96"/>
    </location>
</feature>
<keyword evidence="1" id="KW-0812">Transmembrane</keyword>
<sequence>MTVEDTILRRSGLKDATARDAEFEGADRQDATITETHDLIASDKVEGTAVYGANDDHIGTIERLILEKRSGRVAYAVLSFGGFLGIGSDYYPLPWEKLTYHERLSGYRTDLTREQVEKAPKYRSDEDYQWDAANGRRVYDYYGVPPYWM</sequence>
<keyword evidence="4" id="KW-1185">Reference proteome</keyword>
<organism evidence="3 4">
    <name type="scientific">Xaviernesmea oryzae</name>
    <dbReference type="NCBI Taxonomy" id="464029"/>
    <lineage>
        <taxon>Bacteria</taxon>
        <taxon>Pseudomonadati</taxon>
        <taxon>Pseudomonadota</taxon>
        <taxon>Alphaproteobacteria</taxon>
        <taxon>Hyphomicrobiales</taxon>
        <taxon>Rhizobiaceae</taxon>
        <taxon>Rhizobium/Agrobacterium group</taxon>
        <taxon>Xaviernesmea</taxon>
    </lineage>
</organism>
<dbReference type="InterPro" id="IPR011033">
    <property type="entry name" value="PRC_barrel-like_sf"/>
</dbReference>
<dbReference type="InterPro" id="IPR027275">
    <property type="entry name" value="PRC-brl_dom"/>
</dbReference>
<comment type="caution">
    <text evidence="3">The sequence shown here is derived from an EMBL/GenBank/DDBJ whole genome shotgun (WGS) entry which is preliminary data.</text>
</comment>
<name>A0A1Q9AVP6_9HYPH</name>
<accession>A0A1Q9AVP6</accession>
<dbReference type="PANTHER" id="PTHR36505">
    <property type="entry name" value="BLR1072 PROTEIN"/>
    <property type="match status" value="1"/>
</dbReference>
<dbReference type="SUPFAM" id="SSF50346">
    <property type="entry name" value="PRC-barrel domain"/>
    <property type="match status" value="1"/>
</dbReference>
<proteinExistence type="predicted"/>
<dbReference type="AlphaFoldDB" id="A0A1Q9AVP6"/>
<reference evidence="3 4" key="1">
    <citation type="submission" date="2016-09" db="EMBL/GenBank/DDBJ databases">
        <title>Rhizobium sp. nov., a novel species isolated from the rice rhizosphere.</title>
        <authorList>
            <person name="Zhao J."/>
            <person name="Zhang X."/>
        </authorList>
    </citation>
    <scope>NUCLEOTIDE SEQUENCE [LARGE SCALE GENOMIC DNA]</scope>
    <source>
        <strain evidence="3 4">1.7048</strain>
    </source>
</reference>
<evidence type="ECO:0000313" key="4">
    <source>
        <dbReference type="Proteomes" id="UP000186364"/>
    </source>
</evidence>
<dbReference type="PANTHER" id="PTHR36505:SF1">
    <property type="entry name" value="BLR1072 PROTEIN"/>
    <property type="match status" value="1"/>
</dbReference>
<feature type="transmembrane region" description="Helical" evidence="1">
    <location>
        <begin position="73"/>
        <end position="93"/>
    </location>
</feature>
<evidence type="ECO:0000313" key="3">
    <source>
        <dbReference type="EMBL" id="OLP59509.1"/>
    </source>
</evidence>
<evidence type="ECO:0000259" key="2">
    <source>
        <dbReference type="Pfam" id="PF05239"/>
    </source>
</evidence>
<dbReference type="RefSeq" id="WP_075628343.1">
    <property type="nucleotide sequence ID" value="NZ_FOAM01000010.1"/>
</dbReference>
<dbReference type="Gene3D" id="2.30.30.240">
    <property type="entry name" value="PRC-barrel domain"/>
    <property type="match status" value="1"/>
</dbReference>
<dbReference type="OrthoDB" id="7274881at2"/>
<dbReference type="Proteomes" id="UP000186364">
    <property type="component" value="Unassembled WGS sequence"/>
</dbReference>
<keyword evidence="1" id="KW-1133">Transmembrane helix</keyword>
<gene>
    <name evidence="3" type="ORF">BJF93_12170</name>
</gene>
<keyword evidence="1" id="KW-0472">Membrane</keyword>
<dbReference type="Pfam" id="PF05239">
    <property type="entry name" value="PRC"/>
    <property type="match status" value="1"/>
</dbReference>